<comment type="caution">
    <text evidence="2">The sequence shown here is derived from an EMBL/GenBank/DDBJ whole genome shotgun (WGS) entry which is preliminary data.</text>
</comment>
<feature type="transmembrane region" description="Helical" evidence="1">
    <location>
        <begin position="116"/>
        <end position="134"/>
    </location>
</feature>
<evidence type="ECO:0000313" key="3">
    <source>
        <dbReference type="Proteomes" id="UP000295390"/>
    </source>
</evidence>
<name>A0A4R6TKA9_9FLAO</name>
<proteinExistence type="predicted"/>
<accession>A0A4R6TKA9</accession>
<keyword evidence="3" id="KW-1185">Reference proteome</keyword>
<feature type="transmembrane region" description="Helical" evidence="1">
    <location>
        <begin position="36"/>
        <end position="55"/>
    </location>
</feature>
<feature type="transmembrane region" description="Helical" evidence="1">
    <location>
        <begin position="62"/>
        <end position="81"/>
    </location>
</feature>
<keyword evidence="1" id="KW-0812">Transmembrane</keyword>
<organism evidence="2 3">
    <name type="scientific">Tenacibaculum caenipelagi</name>
    <dbReference type="NCBI Taxonomy" id="1325435"/>
    <lineage>
        <taxon>Bacteria</taxon>
        <taxon>Pseudomonadati</taxon>
        <taxon>Bacteroidota</taxon>
        <taxon>Flavobacteriia</taxon>
        <taxon>Flavobacteriales</taxon>
        <taxon>Flavobacteriaceae</taxon>
        <taxon>Tenacibaculum</taxon>
    </lineage>
</organism>
<protein>
    <submittedName>
        <fullName evidence="2">Uncharacterized protein</fullName>
    </submittedName>
</protein>
<feature type="transmembrane region" description="Helical" evidence="1">
    <location>
        <begin position="168"/>
        <end position="186"/>
    </location>
</feature>
<sequence length="187" mass="22716">MENSSSLVRVNKILEKVKVKGLPLFYVRKLDLWDKVSMSVYSILTFIIVFYPDLFSYSSEFYLFYSTGTILFIIMLNYSSMRKLNVFLYWLFISLIHLYLYFKIRNFSFVQMKRGIAISQMSMTWFYLLLYQLLRVYSLYFNRKEFVMPCKGSRYDFFQERRVTKDEMLMFAFQMVVFVVISILKLK</sequence>
<dbReference type="AlphaFoldDB" id="A0A4R6TKA9"/>
<dbReference type="EMBL" id="SNYH01000001">
    <property type="protein sequence ID" value="TDQ29948.1"/>
    <property type="molecule type" value="Genomic_DNA"/>
</dbReference>
<evidence type="ECO:0000256" key="1">
    <source>
        <dbReference type="SAM" id="Phobius"/>
    </source>
</evidence>
<feature type="transmembrane region" description="Helical" evidence="1">
    <location>
        <begin position="87"/>
        <end position="104"/>
    </location>
</feature>
<keyword evidence="1" id="KW-0472">Membrane</keyword>
<dbReference type="Proteomes" id="UP000295390">
    <property type="component" value="Unassembled WGS sequence"/>
</dbReference>
<reference evidence="2 3" key="1">
    <citation type="submission" date="2019-03" db="EMBL/GenBank/DDBJ databases">
        <title>Genomic Encyclopedia of Type Strains, Phase III (KMG-III): the genomes of soil and plant-associated and newly described type strains.</title>
        <authorList>
            <person name="Whitman W."/>
        </authorList>
    </citation>
    <scope>NUCLEOTIDE SEQUENCE [LARGE SCALE GENOMIC DNA]</scope>
    <source>
        <strain evidence="2 3">CECT 8283</strain>
    </source>
</reference>
<gene>
    <name evidence="2" type="ORF">DFQ07_0278</name>
</gene>
<keyword evidence="1" id="KW-1133">Transmembrane helix</keyword>
<evidence type="ECO:0000313" key="2">
    <source>
        <dbReference type="EMBL" id="TDQ29948.1"/>
    </source>
</evidence>